<comment type="caution">
    <text evidence="2">The sequence shown here is derived from an EMBL/GenBank/DDBJ whole genome shotgun (WGS) entry which is preliminary data.</text>
</comment>
<feature type="transmembrane region" description="Helical" evidence="1">
    <location>
        <begin position="6"/>
        <end position="23"/>
    </location>
</feature>
<protein>
    <submittedName>
        <fullName evidence="2">Uncharacterized protein</fullName>
    </submittedName>
</protein>
<name>A0A0F9MUX3_9ZZZZ</name>
<organism evidence="2">
    <name type="scientific">marine sediment metagenome</name>
    <dbReference type="NCBI Taxonomy" id="412755"/>
    <lineage>
        <taxon>unclassified sequences</taxon>
        <taxon>metagenomes</taxon>
        <taxon>ecological metagenomes</taxon>
    </lineage>
</organism>
<keyword evidence="1" id="KW-0472">Membrane</keyword>
<accession>A0A0F9MUX3</accession>
<evidence type="ECO:0000313" key="2">
    <source>
        <dbReference type="EMBL" id="KKN03197.1"/>
    </source>
</evidence>
<keyword evidence="1" id="KW-1133">Transmembrane helix</keyword>
<reference evidence="2" key="1">
    <citation type="journal article" date="2015" name="Nature">
        <title>Complex archaea that bridge the gap between prokaryotes and eukaryotes.</title>
        <authorList>
            <person name="Spang A."/>
            <person name="Saw J.H."/>
            <person name="Jorgensen S.L."/>
            <person name="Zaremba-Niedzwiedzka K."/>
            <person name="Martijn J."/>
            <person name="Lind A.E."/>
            <person name="van Eijk R."/>
            <person name="Schleper C."/>
            <person name="Guy L."/>
            <person name="Ettema T.J."/>
        </authorList>
    </citation>
    <scope>NUCLEOTIDE SEQUENCE</scope>
</reference>
<gene>
    <name evidence="2" type="ORF">LCGC14_1109910</name>
</gene>
<sequence length="63" mass="7012">MGDTLFGFILGVILGVIFGLVIFKDSYRDDLCQEQFAHAETVADTLTIIHNDTFCLDFSKAPQ</sequence>
<evidence type="ECO:0000256" key="1">
    <source>
        <dbReference type="SAM" id="Phobius"/>
    </source>
</evidence>
<dbReference type="AlphaFoldDB" id="A0A0F9MUX3"/>
<keyword evidence="1" id="KW-0812">Transmembrane</keyword>
<proteinExistence type="predicted"/>
<dbReference type="EMBL" id="LAZR01005058">
    <property type="protein sequence ID" value="KKN03197.1"/>
    <property type="molecule type" value="Genomic_DNA"/>
</dbReference>